<dbReference type="RefSeq" id="WP_251132388.1">
    <property type="nucleotide sequence ID" value="NZ_JASWER010000005.1"/>
</dbReference>
<dbReference type="EMBL" id="JASWER010000005">
    <property type="protein sequence ID" value="MDL5377106.1"/>
    <property type="molecule type" value="Genomic_DNA"/>
</dbReference>
<keyword evidence="2" id="KW-1185">Reference proteome</keyword>
<reference evidence="1 2" key="1">
    <citation type="submission" date="2023-06" db="EMBL/GenBank/DDBJ databases">
        <title>Influencing factors and mechanism of Cr(VI) reduction by facultative anaerobic Exiguobacterium sp. PY14.</title>
        <authorList>
            <person name="Zou L."/>
        </authorList>
    </citation>
    <scope>NUCLEOTIDE SEQUENCE [LARGE SCALE GENOMIC DNA]</scope>
    <source>
        <strain evidence="1 2">PY14</strain>
    </source>
</reference>
<dbReference type="Proteomes" id="UP001230807">
    <property type="component" value="Unassembled WGS sequence"/>
</dbReference>
<dbReference type="InterPro" id="IPR025573">
    <property type="entry name" value="YwpF"/>
</dbReference>
<protein>
    <submittedName>
        <fullName evidence="1">YwpF-like family protein</fullName>
    </submittedName>
</protein>
<sequence length="171" mass="19471">MLRWIKENVEGTDMMKTFRLVQVRLVQDEYGNELNLPVELLDGLIISKEHDNEWLLEMLVPTEFAVTLHHYLNKRILLLAEAVITSPANRPAALALTFTSERSLSDHHTFVAEGLMLMPKQDPTKQVLDSLISEGVANAELKPSFFEKQVEQQQSFSRSAFTQLVKTGSFE</sequence>
<gene>
    <name evidence="1" type="ORF">QR695_08780</name>
</gene>
<proteinExistence type="predicted"/>
<evidence type="ECO:0000313" key="1">
    <source>
        <dbReference type="EMBL" id="MDL5377106.1"/>
    </source>
</evidence>
<dbReference type="Pfam" id="PF14183">
    <property type="entry name" value="YwpF"/>
    <property type="match status" value="1"/>
</dbReference>
<accession>A0ABT7MPI3</accession>
<organism evidence="1 2">
    <name type="scientific">Exiguobacterium mexicanum</name>
    <dbReference type="NCBI Taxonomy" id="340146"/>
    <lineage>
        <taxon>Bacteria</taxon>
        <taxon>Bacillati</taxon>
        <taxon>Bacillota</taxon>
        <taxon>Bacilli</taxon>
        <taxon>Bacillales</taxon>
        <taxon>Bacillales Family XII. Incertae Sedis</taxon>
        <taxon>Exiguobacterium</taxon>
    </lineage>
</organism>
<name>A0ABT7MPI3_9BACL</name>
<comment type="caution">
    <text evidence="1">The sequence shown here is derived from an EMBL/GenBank/DDBJ whole genome shotgun (WGS) entry which is preliminary data.</text>
</comment>
<evidence type="ECO:0000313" key="2">
    <source>
        <dbReference type="Proteomes" id="UP001230807"/>
    </source>
</evidence>